<sequence>MLAKLNDISTVKGGAPKTASAEQLLVPLRNKQMPPTRATSRLTVLASCCSSSVPVLLRGRSPSQMSHTAHPLRAVPEAERSRPRRKPRQVPMWPQLYRLPRNSTNADEGRSQRLTALRNGTIAMEAMEVLQLTRFENLKTQGQQLQDLETAPFEDGEQSDLHANTYAPFMVRRNGNGLAADERHHILSQL</sequence>
<protein>
    <submittedName>
        <fullName evidence="3">Uncharacterized protein</fullName>
    </submittedName>
</protein>
<gene>
    <name evidence="2" type="ORF">M513_04206</name>
    <name evidence="3" type="ORF">M514_04206</name>
</gene>
<proteinExistence type="predicted"/>
<evidence type="ECO:0000313" key="3">
    <source>
        <dbReference type="EMBL" id="KFD72137.1"/>
    </source>
</evidence>
<name>A0A085NRP1_9BILA</name>
<dbReference type="AlphaFoldDB" id="A0A085NRP1"/>
<feature type="non-terminal residue" evidence="3">
    <location>
        <position position="190"/>
    </location>
</feature>
<dbReference type="EMBL" id="KL363203">
    <property type="protein sequence ID" value="KFD55024.1"/>
    <property type="molecule type" value="Genomic_DNA"/>
</dbReference>
<accession>A0A085NRP1</accession>
<keyword evidence="4" id="KW-1185">Reference proteome</keyword>
<feature type="region of interest" description="Disordered" evidence="1">
    <location>
        <begin position="60"/>
        <end position="110"/>
    </location>
</feature>
<dbReference type="EMBL" id="KL367479">
    <property type="protein sequence ID" value="KFD72137.1"/>
    <property type="molecule type" value="Genomic_DNA"/>
</dbReference>
<organism evidence="3">
    <name type="scientific">Trichuris suis</name>
    <name type="common">pig whipworm</name>
    <dbReference type="NCBI Taxonomy" id="68888"/>
    <lineage>
        <taxon>Eukaryota</taxon>
        <taxon>Metazoa</taxon>
        <taxon>Ecdysozoa</taxon>
        <taxon>Nematoda</taxon>
        <taxon>Enoplea</taxon>
        <taxon>Dorylaimia</taxon>
        <taxon>Trichinellida</taxon>
        <taxon>Trichuridae</taxon>
        <taxon>Trichuris</taxon>
    </lineage>
</organism>
<evidence type="ECO:0000256" key="1">
    <source>
        <dbReference type="SAM" id="MobiDB-lite"/>
    </source>
</evidence>
<dbReference type="Proteomes" id="UP000030758">
    <property type="component" value="Unassembled WGS sequence"/>
</dbReference>
<dbReference type="Proteomes" id="UP000030764">
    <property type="component" value="Unassembled WGS sequence"/>
</dbReference>
<reference evidence="3 4" key="1">
    <citation type="journal article" date="2014" name="Nat. Genet.">
        <title>Genome and transcriptome of the porcine whipworm Trichuris suis.</title>
        <authorList>
            <person name="Jex A.R."/>
            <person name="Nejsum P."/>
            <person name="Schwarz E.M."/>
            <person name="Hu L."/>
            <person name="Young N.D."/>
            <person name="Hall R.S."/>
            <person name="Korhonen P.K."/>
            <person name="Liao S."/>
            <person name="Thamsborg S."/>
            <person name="Xia J."/>
            <person name="Xu P."/>
            <person name="Wang S."/>
            <person name="Scheerlinck J.P."/>
            <person name="Hofmann A."/>
            <person name="Sternberg P.W."/>
            <person name="Wang J."/>
            <person name="Gasser R.B."/>
        </authorList>
    </citation>
    <scope>NUCLEOTIDE SEQUENCE [LARGE SCALE GENOMIC DNA]</scope>
    <source>
        <strain evidence="3">DCEP-RM93F</strain>
        <strain evidence="2">DCEP-RM93M</strain>
    </source>
</reference>
<evidence type="ECO:0000313" key="2">
    <source>
        <dbReference type="EMBL" id="KFD55024.1"/>
    </source>
</evidence>
<evidence type="ECO:0000313" key="4">
    <source>
        <dbReference type="Proteomes" id="UP000030764"/>
    </source>
</evidence>